<dbReference type="AlphaFoldDB" id="A0A7W3Y4I7"/>
<dbReference type="GO" id="GO:0140359">
    <property type="term" value="F:ABC-type transporter activity"/>
    <property type="evidence" value="ECO:0007669"/>
    <property type="project" value="InterPro"/>
</dbReference>
<comment type="similarity">
    <text evidence="1">Belongs to the ABC transporter superfamily.</text>
</comment>
<evidence type="ECO:0000256" key="1">
    <source>
        <dbReference type="ARBA" id="ARBA00005417"/>
    </source>
</evidence>
<dbReference type="PROSITE" id="PS00211">
    <property type="entry name" value="ABC_TRANSPORTER_1"/>
    <property type="match status" value="1"/>
</dbReference>
<organism evidence="6 7">
    <name type="scientific">Marilutibacter spongiae</name>
    <dbReference type="NCBI Taxonomy" id="2025720"/>
    <lineage>
        <taxon>Bacteria</taxon>
        <taxon>Pseudomonadati</taxon>
        <taxon>Pseudomonadota</taxon>
        <taxon>Gammaproteobacteria</taxon>
        <taxon>Lysobacterales</taxon>
        <taxon>Lysobacteraceae</taxon>
        <taxon>Marilutibacter</taxon>
    </lineage>
</organism>
<dbReference type="InterPro" id="IPR050683">
    <property type="entry name" value="Bact_Polysacc_Export_ATP-bd"/>
</dbReference>
<dbReference type="PANTHER" id="PTHR46743:SF2">
    <property type="entry name" value="TEICHOIC ACIDS EXPORT ATP-BINDING PROTEIN TAGH"/>
    <property type="match status" value="1"/>
</dbReference>
<dbReference type="PROSITE" id="PS50893">
    <property type="entry name" value="ABC_TRANSPORTER_2"/>
    <property type="match status" value="1"/>
</dbReference>
<dbReference type="EMBL" id="JACHTF010000001">
    <property type="protein sequence ID" value="MBB1059025.1"/>
    <property type="molecule type" value="Genomic_DNA"/>
</dbReference>
<keyword evidence="4 6" id="KW-0067">ATP-binding</keyword>
<dbReference type="PANTHER" id="PTHR46743">
    <property type="entry name" value="TEICHOIC ACIDS EXPORT ATP-BINDING PROTEIN TAGH"/>
    <property type="match status" value="1"/>
</dbReference>
<name>A0A7W3Y4I7_9GAMM</name>
<dbReference type="SMART" id="SM00382">
    <property type="entry name" value="AAA"/>
    <property type="match status" value="1"/>
</dbReference>
<dbReference type="SUPFAM" id="SSF52540">
    <property type="entry name" value="P-loop containing nucleoside triphosphate hydrolases"/>
    <property type="match status" value="1"/>
</dbReference>
<dbReference type="CDD" id="cd03220">
    <property type="entry name" value="ABC_KpsT_Wzt"/>
    <property type="match status" value="1"/>
</dbReference>
<dbReference type="GO" id="GO:0005524">
    <property type="term" value="F:ATP binding"/>
    <property type="evidence" value="ECO:0007669"/>
    <property type="project" value="UniProtKB-KW"/>
</dbReference>
<gene>
    <name evidence="6" type="ORF">H4F98_00390</name>
</gene>
<keyword evidence="3" id="KW-0547">Nucleotide-binding</keyword>
<protein>
    <submittedName>
        <fullName evidence="6">ABC transporter ATP-binding protein</fullName>
    </submittedName>
</protein>
<evidence type="ECO:0000313" key="7">
    <source>
        <dbReference type="Proteomes" id="UP000523196"/>
    </source>
</evidence>
<dbReference type="GO" id="GO:0016887">
    <property type="term" value="F:ATP hydrolysis activity"/>
    <property type="evidence" value="ECO:0007669"/>
    <property type="project" value="InterPro"/>
</dbReference>
<keyword evidence="2" id="KW-0813">Transport</keyword>
<dbReference type="RefSeq" id="WP_182684691.1">
    <property type="nucleotide sequence ID" value="NZ_JACHTF010000001.1"/>
</dbReference>
<dbReference type="Gene3D" id="3.40.50.300">
    <property type="entry name" value="P-loop containing nucleotide triphosphate hydrolases"/>
    <property type="match status" value="1"/>
</dbReference>
<evidence type="ECO:0000313" key="6">
    <source>
        <dbReference type="EMBL" id="MBB1059025.1"/>
    </source>
</evidence>
<dbReference type="InterPro" id="IPR003593">
    <property type="entry name" value="AAA+_ATPase"/>
</dbReference>
<evidence type="ECO:0000256" key="4">
    <source>
        <dbReference type="ARBA" id="ARBA00022840"/>
    </source>
</evidence>
<proteinExistence type="inferred from homology"/>
<dbReference type="InterPro" id="IPR015860">
    <property type="entry name" value="ABC_transpr_TagH-like"/>
</dbReference>
<feature type="domain" description="ABC transporter" evidence="5">
    <location>
        <begin position="17"/>
        <end position="250"/>
    </location>
</feature>
<sequence>MAHLKVENLGLDVPLYVHAERTTNSWLAALGGAALSSPKREFVTLLDGVSFEANEGDRIAIIGRNGAGKSTLLQLLTGAYQPTRGSIDVDGTRHALMNMSLGFNPEATVAENILLRGAAMGSPLAYAREMVRPVLEFAELGEKSNHRLRTLSSGQRMRLGFAISTSVQHDIMLLDEWIGTGDAEFIEKATTRMMDRVGGSKIVIMATHSLSLIRRTCNRAILIDRGQLKGRGSVDRVVRKYKDMMARHARHGT</sequence>
<evidence type="ECO:0000259" key="5">
    <source>
        <dbReference type="PROSITE" id="PS50893"/>
    </source>
</evidence>
<keyword evidence="7" id="KW-1185">Reference proteome</keyword>
<dbReference type="InterPro" id="IPR027417">
    <property type="entry name" value="P-loop_NTPase"/>
</dbReference>
<dbReference type="InterPro" id="IPR017871">
    <property type="entry name" value="ABC_transporter-like_CS"/>
</dbReference>
<reference evidence="6 7" key="1">
    <citation type="submission" date="2020-08" db="EMBL/GenBank/DDBJ databases">
        <authorList>
            <person name="Xu S."/>
            <person name="Li A."/>
        </authorList>
    </citation>
    <scope>NUCLEOTIDE SEQUENCE [LARGE SCALE GENOMIC DNA]</scope>
    <source>
        <strain evidence="6 7">119BY6-57</strain>
    </source>
</reference>
<dbReference type="GO" id="GO:0016020">
    <property type="term" value="C:membrane"/>
    <property type="evidence" value="ECO:0007669"/>
    <property type="project" value="InterPro"/>
</dbReference>
<accession>A0A7W3Y4I7</accession>
<dbReference type="InterPro" id="IPR003439">
    <property type="entry name" value="ABC_transporter-like_ATP-bd"/>
</dbReference>
<evidence type="ECO:0000256" key="2">
    <source>
        <dbReference type="ARBA" id="ARBA00022448"/>
    </source>
</evidence>
<dbReference type="Pfam" id="PF00005">
    <property type="entry name" value="ABC_tran"/>
    <property type="match status" value="1"/>
</dbReference>
<comment type="caution">
    <text evidence="6">The sequence shown here is derived from an EMBL/GenBank/DDBJ whole genome shotgun (WGS) entry which is preliminary data.</text>
</comment>
<dbReference type="Proteomes" id="UP000523196">
    <property type="component" value="Unassembled WGS sequence"/>
</dbReference>
<evidence type="ECO:0000256" key="3">
    <source>
        <dbReference type="ARBA" id="ARBA00022741"/>
    </source>
</evidence>